<dbReference type="InterPro" id="IPR041698">
    <property type="entry name" value="Methyltransf_25"/>
</dbReference>
<dbReference type="Pfam" id="PF13649">
    <property type="entry name" value="Methyltransf_25"/>
    <property type="match status" value="1"/>
</dbReference>
<keyword evidence="2" id="KW-0808">Transferase</keyword>
<evidence type="ECO:0000256" key="3">
    <source>
        <dbReference type="ARBA" id="ARBA00022691"/>
    </source>
</evidence>
<reference evidence="5" key="1">
    <citation type="submission" date="2021-01" db="EMBL/GenBank/DDBJ databases">
        <title>Whole genome shotgun sequence of Acrocarpospora phusangensis NBRC 108782.</title>
        <authorList>
            <person name="Komaki H."/>
            <person name="Tamura T."/>
        </authorList>
    </citation>
    <scope>NUCLEOTIDE SEQUENCE</scope>
    <source>
        <strain evidence="5">NBRC 108782</strain>
    </source>
</reference>
<keyword evidence="3" id="KW-0949">S-adenosyl-L-methionine</keyword>
<feature type="domain" description="Methyltransferase" evidence="4">
    <location>
        <begin position="92"/>
        <end position="162"/>
    </location>
</feature>
<dbReference type="PANTHER" id="PTHR13610">
    <property type="entry name" value="METHYLTRANSFERASE DOMAIN-CONTAINING PROTEIN"/>
    <property type="match status" value="1"/>
</dbReference>
<evidence type="ECO:0000259" key="4">
    <source>
        <dbReference type="Pfam" id="PF13649"/>
    </source>
</evidence>
<dbReference type="Gene3D" id="3.40.50.150">
    <property type="entry name" value="Vaccinia Virus protein VP39"/>
    <property type="match status" value="1"/>
</dbReference>
<evidence type="ECO:0000313" key="5">
    <source>
        <dbReference type="EMBL" id="GIH28769.1"/>
    </source>
</evidence>
<evidence type="ECO:0000256" key="2">
    <source>
        <dbReference type="ARBA" id="ARBA00022679"/>
    </source>
</evidence>
<dbReference type="EMBL" id="BOOA01000094">
    <property type="protein sequence ID" value="GIH28769.1"/>
    <property type="molecule type" value="Genomic_DNA"/>
</dbReference>
<evidence type="ECO:0000313" key="6">
    <source>
        <dbReference type="Proteomes" id="UP000640052"/>
    </source>
</evidence>
<dbReference type="GO" id="GO:0016279">
    <property type="term" value="F:protein-lysine N-methyltransferase activity"/>
    <property type="evidence" value="ECO:0007669"/>
    <property type="project" value="InterPro"/>
</dbReference>
<sequence length="252" mass="28320">MDVHRTESTRQRLIDVLKTQERFDIRLRAIDEADDYDTTMGVETSEPVEPWETGKASDFTLEHHMRYSPTPVRTIRRVLQACDVRFEDVSFVDFGCGKGRVLLVAAEFPFRKVIGVEYAQELAETARSNIRRARPDGRRCHDLEVSVQDAAEFLVPPDAGVCYFYEPFSATVAEKVVRNIEESVVRHPRKVVGCLVGRGLPAQDGWDGGASRVGAVLRGRRGWSLARSIASPDDPYYDAWLFTTGGERRGAA</sequence>
<dbReference type="CDD" id="cd02440">
    <property type="entry name" value="AdoMet_MTases"/>
    <property type="match status" value="1"/>
</dbReference>
<organism evidence="5 6">
    <name type="scientific">Acrocarpospora phusangensis</name>
    <dbReference type="NCBI Taxonomy" id="1070424"/>
    <lineage>
        <taxon>Bacteria</taxon>
        <taxon>Bacillati</taxon>
        <taxon>Actinomycetota</taxon>
        <taxon>Actinomycetes</taxon>
        <taxon>Streptosporangiales</taxon>
        <taxon>Streptosporangiaceae</taxon>
        <taxon>Acrocarpospora</taxon>
    </lineage>
</organism>
<evidence type="ECO:0000256" key="1">
    <source>
        <dbReference type="ARBA" id="ARBA00022603"/>
    </source>
</evidence>
<protein>
    <recommendedName>
        <fullName evidence="4">Methyltransferase domain-containing protein</fullName>
    </recommendedName>
</protein>
<name>A0A919QGQ1_9ACTN</name>
<comment type="caution">
    <text evidence="5">The sequence shown here is derived from an EMBL/GenBank/DDBJ whole genome shotgun (WGS) entry which is preliminary data.</text>
</comment>
<keyword evidence="6" id="KW-1185">Reference proteome</keyword>
<proteinExistence type="predicted"/>
<dbReference type="Proteomes" id="UP000640052">
    <property type="component" value="Unassembled WGS sequence"/>
</dbReference>
<dbReference type="PANTHER" id="PTHR13610:SF11">
    <property type="entry name" value="METHYLTRANSFERASE DOMAIN-CONTAINING PROTEIN"/>
    <property type="match status" value="1"/>
</dbReference>
<dbReference type="InterPro" id="IPR029063">
    <property type="entry name" value="SAM-dependent_MTases_sf"/>
</dbReference>
<accession>A0A919QGQ1</accession>
<dbReference type="InterPro" id="IPR026170">
    <property type="entry name" value="FAM173A/B"/>
</dbReference>
<gene>
    <name evidence="5" type="ORF">Aph01nite_70790</name>
</gene>
<dbReference type="AlphaFoldDB" id="A0A919QGQ1"/>
<keyword evidence="1" id="KW-0489">Methyltransferase</keyword>
<dbReference type="SUPFAM" id="SSF53335">
    <property type="entry name" value="S-adenosyl-L-methionine-dependent methyltransferases"/>
    <property type="match status" value="1"/>
</dbReference>
<dbReference type="GO" id="GO:0032259">
    <property type="term" value="P:methylation"/>
    <property type="evidence" value="ECO:0007669"/>
    <property type="project" value="UniProtKB-KW"/>
</dbReference>